<comment type="caution">
    <text evidence="10">The sequence shown here is derived from an EMBL/GenBank/DDBJ whole genome shotgun (WGS) entry which is preliminary data.</text>
</comment>
<dbReference type="FunFam" id="1.20.1250.20:FF:000196">
    <property type="entry name" value="MFS toxin efflux pump (AflT)"/>
    <property type="match status" value="1"/>
</dbReference>
<organism evidence="10 11">
    <name type="scientific">Neonectria ditissima</name>
    <dbReference type="NCBI Taxonomy" id="78410"/>
    <lineage>
        <taxon>Eukaryota</taxon>
        <taxon>Fungi</taxon>
        <taxon>Dikarya</taxon>
        <taxon>Ascomycota</taxon>
        <taxon>Pezizomycotina</taxon>
        <taxon>Sordariomycetes</taxon>
        <taxon>Hypocreomycetidae</taxon>
        <taxon>Hypocreales</taxon>
        <taxon>Nectriaceae</taxon>
        <taxon>Neonectria</taxon>
    </lineage>
</organism>
<evidence type="ECO:0000256" key="5">
    <source>
        <dbReference type="ARBA" id="ARBA00023136"/>
    </source>
</evidence>
<evidence type="ECO:0000313" key="10">
    <source>
        <dbReference type="EMBL" id="KPM40577.1"/>
    </source>
</evidence>
<feature type="compositionally biased region" description="Polar residues" evidence="7">
    <location>
        <begin position="25"/>
        <end position="37"/>
    </location>
</feature>
<evidence type="ECO:0000256" key="8">
    <source>
        <dbReference type="SAM" id="Phobius"/>
    </source>
</evidence>
<keyword evidence="3 8" id="KW-0812">Transmembrane</keyword>
<dbReference type="GO" id="GO:0022857">
    <property type="term" value="F:transmembrane transporter activity"/>
    <property type="evidence" value="ECO:0007669"/>
    <property type="project" value="InterPro"/>
</dbReference>
<dbReference type="CDD" id="cd17502">
    <property type="entry name" value="MFS_Azr1_MDR_like"/>
    <property type="match status" value="1"/>
</dbReference>
<evidence type="ECO:0000259" key="9">
    <source>
        <dbReference type="PROSITE" id="PS50850"/>
    </source>
</evidence>
<dbReference type="Gene3D" id="1.20.1250.20">
    <property type="entry name" value="MFS general substrate transporter like domains"/>
    <property type="match status" value="2"/>
</dbReference>
<keyword evidence="2" id="KW-0813">Transport</keyword>
<keyword evidence="11" id="KW-1185">Reference proteome</keyword>
<evidence type="ECO:0000256" key="4">
    <source>
        <dbReference type="ARBA" id="ARBA00022989"/>
    </source>
</evidence>
<feature type="transmembrane region" description="Helical" evidence="8">
    <location>
        <begin position="198"/>
        <end position="222"/>
    </location>
</feature>
<evidence type="ECO:0000256" key="1">
    <source>
        <dbReference type="ARBA" id="ARBA00004141"/>
    </source>
</evidence>
<feature type="compositionally biased region" description="Polar residues" evidence="7">
    <location>
        <begin position="9"/>
        <end position="19"/>
    </location>
</feature>
<dbReference type="InterPro" id="IPR020846">
    <property type="entry name" value="MFS_dom"/>
</dbReference>
<dbReference type="PANTHER" id="PTHR23501">
    <property type="entry name" value="MAJOR FACILITATOR SUPERFAMILY"/>
    <property type="match status" value="1"/>
</dbReference>
<reference evidence="10 11" key="1">
    <citation type="submission" date="2015-09" db="EMBL/GenBank/DDBJ databases">
        <title>Draft genome of a European isolate of the apple canker pathogen Neonectria ditissima.</title>
        <authorList>
            <person name="Gomez-Cortecero A."/>
            <person name="Harrison R.J."/>
            <person name="Armitage A.D."/>
        </authorList>
    </citation>
    <scope>NUCLEOTIDE SEQUENCE [LARGE SCALE GENOMIC DNA]</scope>
    <source>
        <strain evidence="10 11">R09/05</strain>
    </source>
</reference>
<feature type="transmembrane region" description="Helical" evidence="8">
    <location>
        <begin position="61"/>
        <end position="91"/>
    </location>
</feature>
<gene>
    <name evidence="10" type="ORF">AK830_g6010</name>
</gene>
<keyword evidence="4 8" id="KW-1133">Transmembrane helix</keyword>
<dbReference type="PANTHER" id="PTHR23501:SF199">
    <property type="entry name" value="MFS EFFLUX TRANSPORTER INPD-RELATED"/>
    <property type="match status" value="1"/>
</dbReference>
<feature type="region of interest" description="Disordered" evidence="7">
    <location>
        <begin position="1"/>
        <end position="40"/>
    </location>
</feature>
<dbReference type="InterPro" id="IPR036259">
    <property type="entry name" value="MFS_trans_sf"/>
</dbReference>
<feature type="transmembrane region" description="Helical" evidence="8">
    <location>
        <begin position="243"/>
        <end position="262"/>
    </location>
</feature>
<evidence type="ECO:0000313" key="11">
    <source>
        <dbReference type="Proteomes" id="UP000050424"/>
    </source>
</evidence>
<accession>A0A0P7BKL1</accession>
<feature type="transmembrane region" description="Helical" evidence="8">
    <location>
        <begin position="532"/>
        <end position="550"/>
    </location>
</feature>
<dbReference type="OrthoDB" id="10021397at2759"/>
<comment type="subcellular location">
    <subcellularLocation>
        <location evidence="1">Membrane</location>
        <topology evidence="1">Multi-pass membrane protein</topology>
    </subcellularLocation>
</comment>
<dbReference type="AlphaFoldDB" id="A0A0P7BKL1"/>
<protein>
    <recommendedName>
        <fullName evidence="9">Major facilitator superfamily (MFS) profile domain-containing protein</fullName>
    </recommendedName>
</protein>
<dbReference type="PRINTS" id="PR01036">
    <property type="entry name" value="TCRTETB"/>
</dbReference>
<name>A0A0P7BKL1_9HYPO</name>
<feature type="transmembrane region" description="Helical" evidence="8">
    <location>
        <begin position="111"/>
        <end position="131"/>
    </location>
</feature>
<dbReference type="Proteomes" id="UP000050424">
    <property type="component" value="Unassembled WGS sequence"/>
</dbReference>
<keyword evidence="6" id="KW-0325">Glycoprotein</keyword>
<dbReference type="GO" id="GO:0005886">
    <property type="term" value="C:plasma membrane"/>
    <property type="evidence" value="ECO:0007669"/>
    <property type="project" value="TreeGrafter"/>
</dbReference>
<evidence type="ECO:0000256" key="6">
    <source>
        <dbReference type="ARBA" id="ARBA00023180"/>
    </source>
</evidence>
<proteinExistence type="predicted"/>
<feature type="transmembrane region" description="Helical" evidence="8">
    <location>
        <begin position="428"/>
        <end position="451"/>
    </location>
</feature>
<feature type="transmembrane region" description="Helical" evidence="8">
    <location>
        <begin position="371"/>
        <end position="391"/>
    </location>
</feature>
<feature type="transmembrane region" description="Helical" evidence="8">
    <location>
        <begin position="137"/>
        <end position="157"/>
    </location>
</feature>
<keyword evidence="5 8" id="KW-0472">Membrane</keyword>
<evidence type="ECO:0000256" key="3">
    <source>
        <dbReference type="ARBA" id="ARBA00022692"/>
    </source>
</evidence>
<dbReference type="SUPFAM" id="SSF103473">
    <property type="entry name" value="MFS general substrate transporter"/>
    <property type="match status" value="1"/>
</dbReference>
<feature type="transmembrane region" description="Helical" evidence="8">
    <location>
        <begin position="274"/>
        <end position="293"/>
    </location>
</feature>
<feature type="domain" description="Major facilitator superfamily (MFS) profile" evidence="9">
    <location>
        <begin position="46"/>
        <end position="555"/>
    </location>
</feature>
<dbReference type="EMBL" id="LKCW01000081">
    <property type="protein sequence ID" value="KPM40577.1"/>
    <property type="molecule type" value="Genomic_DNA"/>
</dbReference>
<feature type="transmembrane region" description="Helical" evidence="8">
    <location>
        <begin position="169"/>
        <end position="192"/>
    </location>
</feature>
<evidence type="ECO:0000256" key="2">
    <source>
        <dbReference type="ARBA" id="ARBA00022448"/>
    </source>
</evidence>
<dbReference type="InterPro" id="IPR011701">
    <property type="entry name" value="MFS"/>
</dbReference>
<dbReference type="Pfam" id="PF07690">
    <property type="entry name" value="MFS_1"/>
    <property type="match status" value="1"/>
</dbReference>
<evidence type="ECO:0000256" key="7">
    <source>
        <dbReference type="SAM" id="MobiDB-lite"/>
    </source>
</evidence>
<dbReference type="PROSITE" id="PS50850">
    <property type="entry name" value="MFS"/>
    <property type="match status" value="1"/>
</dbReference>
<sequence>MEEKPITQEPLSVGTTCESKASENPCETNTRESNGLDSNADEPSAVLVLSEEDKYLHGLPLVFMTLSLMAGVFTIALDNAIISWYGSAYLLTQMSFQPTFGKMYTFFNLKWVYLSAGVIFEVGSIICAAAPNSPAFIVGRAVAGLGAAGLFCGGMIIMSQIVELRKRPLLLGIVTSMYGVASVVGPSLGGVFTHSERLTWRFCFWINLPLGALGGFVICYFYPASFGAPPHQGRPLKQKIASLGFKSALVLTATLVCLFLALQWGGAEYEWSDSRVWGCFLGFGLLLGVFGFIQYRQKDERVPPPPHLLYVISDRFPRALIPLRILSQRSVLLSCTFSCMLQGGSMSESYNLPFYFQAVKGVNPQVSGINILPYGVTISIATLISGTLMTLSGYYVPFMWLGSAIFAIAGGLFYTLSESSSLGQWFGYQVLSGVGYGMTVQVPIFAIQVVLTATDIPLGTTMVILGQCLGGAVGLAIAQNVFQNSLHQLLNKIQGIDSSAVVASGGVDLEHVVPAKLLASVRNAFSGAVSDAFLVAVGVGGVAFLASLGMERRRIQTSKDKQQSQNNT</sequence>
<feature type="transmembrane region" description="Helical" evidence="8">
    <location>
        <begin position="398"/>
        <end position="416"/>
    </location>
</feature>